<organism evidence="1 2">
    <name type="scientific">Mycobacterium timonense</name>
    <dbReference type="NCBI Taxonomy" id="701043"/>
    <lineage>
        <taxon>Bacteria</taxon>
        <taxon>Bacillati</taxon>
        <taxon>Actinomycetota</taxon>
        <taxon>Actinomycetes</taxon>
        <taxon>Mycobacteriales</taxon>
        <taxon>Mycobacteriaceae</taxon>
        <taxon>Mycobacterium</taxon>
        <taxon>Mycobacterium avium complex (MAC)</taxon>
    </lineage>
</organism>
<reference evidence="1 2" key="1">
    <citation type="journal article" date="2019" name="Emerg. Microbes Infect.">
        <title>Comprehensive subspecies identification of 175 nontuberculous mycobacteria species based on 7547 genomic profiles.</title>
        <authorList>
            <person name="Matsumoto Y."/>
            <person name="Kinjo T."/>
            <person name="Motooka D."/>
            <person name="Nabeya D."/>
            <person name="Jung N."/>
            <person name="Uechi K."/>
            <person name="Horii T."/>
            <person name="Iida T."/>
            <person name="Fujita J."/>
            <person name="Nakamura S."/>
        </authorList>
    </citation>
    <scope>NUCLEOTIDE SEQUENCE [LARGE SCALE GENOMIC DNA]</scope>
    <source>
        <strain evidence="1 2">JCM 30726</strain>
    </source>
</reference>
<gene>
    <name evidence="1" type="ORF">MTIM_44100</name>
</gene>
<name>A0A7I9ZC44_9MYCO</name>
<accession>A0A7I9ZC44</accession>
<protein>
    <submittedName>
        <fullName evidence="1">Uncharacterized protein</fullName>
    </submittedName>
</protein>
<dbReference type="RefSeq" id="WP_308494981.1">
    <property type="nucleotide sequence ID" value="NZ_BLLA01000001.1"/>
</dbReference>
<proteinExistence type="predicted"/>
<dbReference type="EMBL" id="BLLA01000001">
    <property type="protein sequence ID" value="GFG98531.1"/>
    <property type="molecule type" value="Genomic_DNA"/>
</dbReference>
<dbReference type="Proteomes" id="UP000465301">
    <property type="component" value="Unassembled WGS sequence"/>
</dbReference>
<keyword evidence="2" id="KW-1185">Reference proteome</keyword>
<dbReference type="AlphaFoldDB" id="A0A7I9ZC44"/>
<sequence length="106" mass="10927">METATAQQRLCGAYELAARAVQVDTNGSEKAFARIALTNSATLLHNASDDPALDEQHRGAARALATAYLTDAAKSSEGVATDSEFQAAVADVNAKDAAMKQVCGVG</sequence>
<evidence type="ECO:0000313" key="2">
    <source>
        <dbReference type="Proteomes" id="UP000465301"/>
    </source>
</evidence>
<comment type="caution">
    <text evidence="1">The sequence shown here is derived from an EMBL/GenBank/DDBJ whole genome shotgun (WGS) entry which is preliminary data.</text>
</comment>
<evidence type="ECO:0000313" key="1">
    <source>
        <dbReference type="EMBL" id="GFG98531.1"/>
    </source>
</evidence>